<dbReference type="PANTHER" id="PTHR24148">
    <property type="entry name" value="ANKYRIN REPEAT DOMAIN-CONTAINING PROTEIN 39 HOMOLOG-RELATED"/>
    <property type="match status" value="1"/>
</dbReference>
<comment type="caution">
    <text evidence="2">The sequence shown here is derived from an EMBL/GenBank/DDBJ whole genome shotgun (WGS) entry which is preliminary data.</text>
</comment>
<dbReference type="Proteomes" id="UP000799777">
    <property type="component" value="Unassembled WGS sequence"/>
</dbReference>
<accession>A0A9P4LMB5</accession>
<dbReference type="InterPro" id="IPR010730">
    <property type="entry name" value="HET"/>
</dbReference>
<reference evidence="2" key="1">
    <citation type="journal article" date="2020" name="Stud. Mycol.">
        <title>101 Dothideomycetes genomes: a test case for predicting lifestyles and emergence of pathogens.</title>
        <authorList>
            <person name="Haridas S."/>
            <person name="Albert R."/>
            <person name="Binder M."/>
            <person name="Bloem J."/>
            <person name="Labutti K."/>
            <person name="Salamov A."/>
            <person name="Andreopoulos B."/>
            <person name="Baker S."/>
            <person name="Barry K."/>
            <person name="Bills G."/>
            <person name="Bluhm B."/>
            <person name="Cannon C."/>
            <person name="Castanera R."/>
            <person name="Culley D."/>
            <person name="Daum C."/>
            <person name="Ezra D."/>
            <person name="Gonzalez J."/>
            <person name="Henrissat B."/>
            <person name="Kuo A."/>
            <person name="Liang C."/>
            <person name="Lipzen A."/>
            <person name="Lutzoni F."/>
            <person name="Magnuson J."/>
            <person name="Mondo S."/>
            <person name="Nolan M."/>
            <person name="Ohm R."/>
            <person name="Pangilinan J."/>
            <person name="Park H.-J."/>
            <person name="Ramirez L."/>
            <person name="Alfaro M."/>
            <person name="Sun H."/>
            <person name="Tritt A."/>
            <person name="Yoshinaga Y."/>
            <person name="Zwiers L.-H."/>
            <person name="Turgeon B."/>
            <person name="Goodwin S."/>
            <person name="Spatafora J."/>
            <person name="Crous P."/>
            <person name="Grigoriev I."/>
        </authorList>
    </citation>
    <scope>NUCLEOTIDE SEQUENCE</scope>
    <source>
        <strain evidence="2">CBS 110217</strain>
    </source>
</reference>
<keyword evidence="3" id="KW-1185">Reference proteome</keyword>
<protein>
    <submittedName>
        <fullName evidence="2">HET-domain-containing protein</fullName>
    </submittedName>
</protein>
<dbReference type="InterPro" id="IPR052895">
    <property type="entry name" value="HetReg/Transcr_Mod"/>
</dbReference>
<dbReference type="Pfam" id="PF06985">
    <property type="entry name" value="HET"/>
    <property type="match status" value="1"/>
</dbReference>
<proteinExistence type="predicted"/>
<dbReference type="AlphaFoldDB" id="A0A9P4LMB5"/>
<evidence type="ECO:0000313" key="3">
    <source>
        <dbReference type="Proteomes" id="UP000799777"/>
    </source>
</evidence>
<feature type="domain" description="Heterokaryon incompatibility" evidence="1">
    <location>
        <begin position="52"/>
        <end position="186"/>
    </location>
</feature>
<organism evidence="2 3">
    <name type="scientific">Setomelanomma holmii</name>
    <dbReference type="NCBI Taxonomy" id="210430"/>
    <lineage>
        <taxon>Eukaryota</taxon>
        <taxon>Fungi</taxon>
        <taxon>Dikarya</taxon>
        <taxon>Ascomycota</taxon>
        <taxon>Pezizomycotina</taxon>
        <taxon>Dothideomycetes</taxon>
        <taxon>Pleosporomycetidae</taxon>
        <taxon>Pleosporales</taxon>
        <taxon>Pleosporineae</taxon>
        <taxon>Phaeosphaeriaceae</taxon>
        <taxon>Setomelanomma</taxon>
    </lineage>
</organism>
<evidence type="ECO:0000259" key="1">
    <source>
        <dbReference type="Pfam" id="PF06985"/>
    </source>
</evidence>
<sequence length="208" mass="23365">MDAHEQTSTESFVRRPLDHSKAAVRLVQLLPNLSPAGLIQCVLMHATVDAKYLCLSYRWGDPEPSGVILIDSKVFGVRQNLLDFLQMARANGQASIMYWIDALCIDQSNAAERAHQVAQMGDIFSQALGVYLWLGANPKLAPVLQAFYDPEAATPQQWGLIGANRKALEAYICGNEYWQRAWIIQEIFLAKIVTVWANNMPLLFEHLH</sequence>
<dbReference type="PANTHER" id="PTHR24148:SF73">
    <property type="entry name" value="HET DOMAIN PROTEIN (AFU_ORTHOLOGUE AFUA_8G01020)"/>
    <property type="match status" value="1"/>
</dbReference>
<evidence type="ECO:0000313" key="2">
    <source>
        <dbReference type="EMBL" id="KAF2029507.1"/>
    </source>
</evidence>
<dbReference type="OrthoDB" id="194358at2759"/>
<dbReference type="EMBL" id="ML978200">
    <property type="protein sequence ID" value="KAF2029507.1"/>
    <property type="molecule type" value="Genomic_DNA"/>
</dbReference>
<name>A0A9P4LMB5_9PLEO</name>
<gene>
    <name evidence="2" type="ORF">EK21DRAFT_67597</name>
</gene>